<sequence length="243" mass="27123">MVFLLIARFSLRFSLRPTKLSMTSPSSQINELRSVDRELLMAMRSGDAFGIGDLTEQLGVTATAIRQRIERLLESGLIEREKIVAGRGRPTFQYRLTVRGHRRAGANPAELAEAMWQEILAIPDPKIRQQLLSSVANRLGRQFATQVDQDQSFESRMIKLSEMLTDRQITTEISHAGDLPVLDICACPYPSLTDTSDERAMCRLEEEMISEALGRPVHLSSCRLDGDHCCQFAATGEPSESAN</sequence>
<reference evidence="1 2" key="1">
    <citation type="journal article" date="2013" name="Mar. Genomics">
        <title>Expression of sulfatases in Rhodopirellula baltica and the diversity of sulfatases in the genus Rhodopirellula.</title>
        <authorList>
            <person name="Wegner C.E."/>
            <person name="Richter-Heitmann T."/>
            <person name="Klindworth A."/>
            <person name="Klockow C."/>
            <person name="Richter M."/>
            <person name="Achstetter T."/>
            <person name="Glockner F.O."/>
            <person name="Harder J."/>
        </authorList>
    </citation>
    <scope>NUCLEOTIDE SEQUENCE [LARGE SCALE GENOMIC DNA]</scope>
    <source>
        <strain evidence="1 2">SM1</strain>
    </source>
</reference>
<dbReference type="InterPro" id="IPR036390">
    <property type="entry name" value="WH_DNA-bd_sf"/>
</dbReference>
<accession>M5RGI9</accession>
<dbReference type="Gene3D" id="1.10.10.10">
    <property type="entry name" value="Winged helix-like DNA-binding domain superfamily/Winged helix DNA-binding domain"/>
    <property type="match status" value="1"/>
</dbReference>
<keyword evidence="2" id="KW-1185">Reference proteome</keyword>
<dbReference type="SUPFAM" id="SSF46785">
    <property type="entry name" value="Winged helix' DNA-binding domain"/>
    <property type="match status" value="1"/>
</dbReference>
<dbReference type="AlphaFoldDB" id="M5RGI9"/>
<dbReference type="EMBL" id="ANOG01000653">
    <property type="protein sequence ID" value="EMI18508.1"/>
    <property type="molecule type" value="Genomic_DNA"/>
</dbReference>
<gene>
    <name evidence="1" type="ORF">RMSM_04550</name>
</gene>
<dbReference type="GO" id="GO:0006355">
    <property type="term" value="P:regulation of DNA-templated transcription"/>
    <property type="evidence" value="ECO:0007669"/>
    <property type="project" value="UniProtKB-ARBA"/>
</dbReference>
<dbReference type="PATRIC" id="fig|1265738.3.peg.4569"/>
<evidence type="ECO:0000313" key="1">
    <source>
        <dbReference type="EMBL" id="EMI18508.1"/>
    </source>
</evidence>
<evidence type="ECO:0000313" key="2">
    <source>
        <dbReference type="Proteomes" id="UP000011991"/>
    </source>
</evidence>
<proteinExistence type="predicted"/>
<organism evidence="1 2">
    <name type="scientific">Rhodopirellula maiorica SM1</name>
    <dbReference type="NCBI Taxonomy" id="1265738"/>
    <lineage>
        <taxon>Bacteria</taxon>
        <taxon>Pseudomonadati</taxon>
        <taxon>Planctomycetota</taxon>
        <taxon>Planctomycetia</taxon>
        <taxon>Pirellulales</taxon>
        <taxon>Pirellulaceae</taxon>
        <taxon>Novipirellula</taxon>
    </lineage>
</organism>
<name>M5RGI9_9BACT</name>
<dbReference type="Proteomes" id="UP000011991">
    <property type="component" value="Unassembled WGS sequence"/>
</dbReference>
<protein>
    <submittedName>
        <fullName evidence="1">Uncharacterized protein</fullName>
    </submittedName>
</protein>
<dbReference type="InterPro" id="IPR036388">
    <property type="entry name" value="WH-like_DNA-bd_sf"/>
</dbReference>
<dbReference type="CDD" id="cd00090">
    <property type="entry name" value="HTH_ARSR"/>
    <property type="match status" value="1"/>
</dbReference>
<dbReference type="InterPro" id="IPR011991">
    <property type="entry name" value="ArsR-like_HTH"/>
</dbReference>
<comment type="caution">
    <text evidence="1">The sequence shown here is derived from an EMBL/GenBank/DDBJ whole genome shotgun (WGS) entry which is preliminary data.</text>
</comment>